<dbReference type="EMBL" id="JACXVP010000009">
    <property type="protein sequence ID" value="KAG5584831.1"/>
    <property type="molecule type" value="Genomic_DNA"/>
</dbReference>
<organism evidence="1 2">
    <name type="scientific">Solanum commersonii</name>
    <name type="common">Commerson's wild potato</name>
    <name type="synonym">Commerson's nightshade</name>
    <dbReference type="NCBI Taxonomy" id="4109"/>
    <lineage>
        <taxon>Eukaryota</taxon>
        <taxon>Viridiplantae</taxon>
        <taxon>Streptophyta</taxon>
        <taxon>Embryophyta</taxon>
        <taxon>Tracheophyta</taxon>
        <taxon>Spermatophyta</taxon>
        <taxon>Magnoliopsida</taxon>
        <taxon>eudicotyledons</taxon>
        <taxon>Gunneridae</taxon>
        <taxon>Pentapetalae</taxon>
        <taxon>asterids</taxon>
        <taxon>lamiids</taxon>
        <taxon>Solanales</taxon>
        <taxon>Solanaceae</taxon>
        <taxon>Solanoideae</taxon>
        <taxon>Solaneae</taxon>
        <taxon>Solanum</taxon>
    </lineage>
</organism>
<dbReference type="Proteomes" id="UP000824120">
    <property type="component" value="Chromosome 9"/>
</dbReference>
<dbReference type="AlphaFoldDB" id="A0A9J5XB26"/>
<gene>
    <name evidence="1" type="ORF">H5410_045265</name>
</gene>
<reference evidence="1 2" key="1">
    <citation type="submission" date="2020-09" db="EMBL/GenBank/DDBJ databases">
        <title>De no assembly of potato wild relative species, Solanum commersonii.</title>
        <authorList>
            <person name="Cho K."/>
        </authorList>
    </citation>
    <scope>NUCLEOTIDE SEQUENCE [LARGE SCALE GENOMIC DNA]</scope>
    <source>
        <strain evidence="1">LZ3.2</strain>
        <tissue evidence="1">Leaf</tissue>
    </source>
</reference>
<name>A0A9J5XB26_SOLCO</name>
<protein>
    <submittedName>
        <fullName evidence="1">Uncharacterized protein</fullName>
    </submittedName>
</protein>
<dbReference type="OrthoDB" id="418748at2759"/>
<comment type="caution">
    <text evidence="1">The sequence shown here is derived from an EMBL/GenBank/DDBJ whole genome shotgun (WGS) entry which is preliminary data.</text>
</comment>
<accession>A0A9J5XB26</accession>
<proteinExistence type="predicted"/>
<evidence type="ECO:0000313" key="2">
    <source>
        <dbReference type="Proteomes" id="UP000824120"/>
    </source>
</evidence>
<keyword evidence="2" id="KW-1185">Reference proteome</keyword>
<evidence type="ECO:0000313" key="1">
    <source>
        <dbReference type="EMBL" id="KAG5584831.1"/>
    </source>
</evidence>
<sequence>MVEVSLTSILVALGNDLGLGSSLWSKPGLRNRSGKWVNGSSRLRELREHVVEIRKIVDRVMTVKLVTRELKLNIISFYTASGLGWGGQEVLLEDLDKVVMGIPHSEKFFIGGDFIRHVGSTISGFAACMENLTTQYKLYKLLTMDMEIKMEGEKKTLCDRSRIKEGGFTFARS</sequence>